<evidence type="ECO:0000256" key="3">
    <source>
        <dbReference type="ARBA" id="ARBA00012552"/>
    </source>
</evidence>
<dbReference type="FunFam" id="3.40.50.300:FF:001676">
    <property type="entry name" value="DExH-box ATP-dependent RNA helicase DExH7 chloroplastic"/>
    <property type="match status" value="1"/>
</dbReference>
<dbReference type="PANTHER" id="PTHR18934:SF113">
    <property type="entry name" value="ATP-DEPENDENT RNA HELICASE TDRD9"/>
    <property type="match status" value="1"/>
</dbReference>
<dbReference type="SMART" id="SM00490">
    <property type="entry name" value="HELICc"/>
    <property type="match status" value="1"/>
</dbReference>
<organism evidence="19 20">
    <name type="scientific">Hermetia illucens</name>
    <name type="common">Black soldier fly</name>
    <dbReference type="NCBI Taxonomy" id="343691"/>
    <lineage>
        <taxon>Eukaryota</taxon>
        <taxon>Metazoa</taxon>
        <taxon>Ecdysozoa</taxon>
        <taxon>Arthropoda</taxon>
        <taxon>Hexapoda</taxon>
        <taxon>Insecta</taxon>
        <taxon>Pterygota</taxon>
        <taxon>Neoptera</taxon>
        <taxon>Endopterygota</taxon>
        <taxon>Diptera</taxon>
        <taxon>Brachycera</taxon>
        <taxon>Stratiomyomorpha</taxon>
        <taxon>Stratiomyidae</taxon>
        <taxon>Hermetiinae</taxon>
        <taxon>Hermetia</taxon>
    </lineage>
</organism>
<evidence type="ECO:0000313" key="19">
    <source>
        <dbReference type="EMBL" id="CAD7093695.1"/>
    </source>
</evidence>
<evidence type="ECO:0000256" key="16">
    <source>
        <dbReference type="ARBA" id="ARBA00047984"/>
    </source>
</evidence>
<dbReference type="SMART" id="SM00847">
    <property type="entry name" value="HA2"/>
    <property type="match status" value="1"/>
</dbReference>
<name>A0A7R8V6A3_HERIL</name>
<evidence type="ECO:0000313" key="20">
    <source>
        <dbReference type="Proteomes" id="UP000594454"/>
    </source>
</evidence>
<dbReference type="GO" id="GO:0003724">
    <property type="term" value="F:RNA helicase activity"/>
    <property type="evidence" value="ECO:0007669"/>
    <property type="project" value="UniProtKB-EC"/>
</dbReference>
<reference evidence="19 20" key="1">
    <citation type="submission" date="2020-11" db="EMBL/GenBank/DDBJ databases">
        <authorList>
            <person name="Wallbank WR R."/>
            <person name="Pardo Diaz C."/>
            <person name="Kozak K."/>
            <person name="Martin S."/>
            <person name="Jiggins C."/>
            <person name="Moest M."/>
            <person name="Warren A I."/>
            <person name="Generalovic N T."/>
            <person name="Byers J.R.P. K."/>
            <person name="Montejo-Kovacevich G."/>
            <person name="Yen C E."/>
        </authorList>
    </citation>
    <scope>NUCLEOTIDE SEQUENCE [LARGE SCALE GENOMIC DNA]</scope>
</reference>
<dbReference type="GO" id="GO:0005737">
    <property type="term" value="C:cytoplasm"/>
    <property type="evidence" value="ECO:0007669"/>
    <property type="project" value="UniProtKB-SubCell"/>
</dbReference>
<dbReference type="GO" id="GO:0016787">
    <property type="term" value="F:hydrolase activity"/>
    <property type="evidence" value="ECO:0007669"/>
    <property type="project" value="UniProtKB-KW"/>
</dbReference>
<dbReference type="GO" id="GO:0003723">
    <property type="term" value="F:RNA binding"/>
    <property type="evidence" value="ECO:0007669"/>
    <property type="project" value="TreeGrafter"/>
</dbReference>
<keyword evidence="7" id="KW-0547">Nucleotide-binding</keyword>
<keyword evidence="14" id="KW-0943">RNA-mediated gene silencing</keyword>
<feature type="domain" description="Helicase ATP-binding" evidence="17">
    <location>
        <begin position="122"/>
        <end position="288"/>
    </location>
</feature>
<dbReference type="InterPro" id="IPR013087">
    <property type="entry name" value="Znf_C2H2_type"/>
</dbReference>
<keyword evidence="12" id="KW-0744">Spermatogenesis</keyword>
<evidence type="ECO:0000256" key="5">
    <source>
        <dbReference type="ARBA" id="ARBA00022473"/>
    </source>
</evidence>
<gene>
    <name evidence="19" type="ORF">HERILL_LOCUS15966</name>
</gene>
<dbReference type="SMART" id="SM00487">
    <property type="entry name" value="DEXDc"/>
    <property type="match status" value="1"/>
</dbReference>
<evidence type="ECO:0000256" key="1">
    <source>
        <dbReference type="ARBA" id="ARBA00004496"/>
    </source>
</evidence>
<dbReference type="GO" id="GO:0007283">
    <property type="term" value="P:spermatogenesis"/>
    <property type="evidence" value="ECO:0007669"/>
    <property type="project" value="UniProtKB-KW"/>
</dbReference>
<dbReference type="Gene3D" id="1.20.120.1080">
    <property type="match status" value="1"/>
</dbReference>
<evidence type="ECO:0000256" key="12">
    <source>
        <dbReference type="ARBA" id="ARBA00022871"/>
    </source>
</evidence>
<evidence type="ECO:0000256" key="6">
    <source>
        <dbReference type="ARBA" id="ARBA00022490"/>
    </source>
</evidence>
<dbReference type="InterPro" id="IPR007502">
    <property type="entry name" value="Helicase-assoc_dom"/>
</dbReference>
<dbReference type="Pfam" id="PF21010">
    <property type="entry name" value="HA2_C"/>
    <property type="match status" value="1"/>
</dbReference>
<proteinExistence type="inferred from homology"/>
<keyword evidence="20" id="KW-1185">Reference proteome</keyword>
<evidence type="ECO:0000256" key="7">
    <source>
        <dbReference type="ARBA" id="ARBA00022741"/>
    </source>
</evidence>
<dbReference type="Pfam" id="PF00270">
    <property type="entry name" value="DEAD"/>
    <property type="match status" value="1"/>
</dbReference>
<comment type="catalytic activity">
    <reaction evidence="16">
        <text>ATP + H2O = ADP + phosphate + H(+)</text>
        <dbReference type="Rhea" id="RHEA:13065"/>
        <dbReference type="ChEBI" id="CHEBI:15377"/>
        <dbReference type="ChEBI" id="CHEBI:15378"/>
        <dbReference type="ChEBI" id="CHEBI:30616"/>
        <dbReference type="ChEBI" id="CHEBI:43474"/>
        <dbReference type="ChEBI" id="CHEBI:456216"/>
        <dbReference type="EC" id="3.6.4.13"/>
    </reaction>
</comment>
<dbReference type="FunCoup" id="A0A7R8V6A3">
    <property type="interactions" value="159"/>
</dbReference>
<evidence type="ECO:0000256" key="13">
    <source>
        <dbReference type="ARBA" id="ARBA00022943"/>
    </source>
</evidence>
<dbReference type="InterPro" id="IPR035437">
    <property type="entry name" value="SNase_OB-fold_sf"/>
</dbReference>
<dbReference type="Gene3D" id="2.30.30.140">
    <property type="match status" value="1"/>
</dbReference>
<evidence type="ECO:0000259" key="17">
    <source>
        <dbReference type="PROSITE" id="PS51192"/>
    </source>
</evidence>
<dbReference type="InterPro" id="IPR001650">
    <property type="entry name" value="Helicase_C-like"/>
</dbReference>
<dbReference type="OrthoDB" id="66977at2759"/>
<evidence type="ECO:0000256" key="8">
    <source>
        <dbReference type="ARBA" id="ARBA00022782"/>
    </source>
</evidence>
<keyword evidence="8" id="KW-0221">Differentiation</keyword>
<dbReference type="InParanoid" id="A0A7R8V6A3"/>
<dbReference type="PROSITE" id="PS51194">
    <property type="entry name" value="HELICASE_CTER"/>
    <property type="match status" value="1"/>
</dbReference>
<dbReference type="EC" id="3.6.4.13" evidence="3"/>
<dbReference type="GO" id="GO:0051321">
    <property type="term" value="P:meiotic cell cycle"/>
    <property type="evidence" value="ECO:0007669"/>
    <property type="project" value="UniProtKB-KW"/>
</dbReference>
<sequence>MDEIDDFFDFSKPFERKTVNAGYINGRTTVQGGLKHEIVKREEIGQDYAKIYREAEEQKILQNIDVASTSEMASYLDQLDDIEDAVPKRKVARTDLTTYARYNFDTRSEIELPIHASREKIVEAVRENRVIILQGDTGCGKTTQVPQFILEDCYQRMEFCNIICTQPRRIAAISIAKRVCQERKWNLGEVVSYQVGLHSTAGEDTRLLYCTTGILLQKLIQTKDMSNFTHVILDEVHERDQDMDFLLFLVRRLLTSNSPHVKVILMSATIDAQEFSEYFKIMHRGTLFPAPILSVDSRRLFTVKDFYLCQLDRLMVNVEVNYDEPGISEEMYKIALKLIVICEKLDCQDEEVQASPFKPSILIFLPGINEIERMEKTLQRLESLKYDIKLIPYRLHSMISSTDQEKIFTRPPPNCRKVILSTNIAESSITVPDVKYVIDFCLTKSLVTDTSTNLSALQLHWASRSSCRQRAGRAGRVSNGRVYRLVSKQFYDTMMDEYGSPEMVRCPLENVVLKAKLLDMGRPESILALVMTPPALSDIRNTVLILKEIGALYKMVGGNYDPYDGDLTFIGRVMASLPIDVRISRLIIFGYIFSVLEETIIMAAGLNVKSIFEYPHTNGLNAYAQKLTWSDGSGSDLFAILKAYRVWHTMKEQNNFDDEDAEKVWARRYFINTRLMREVNLLVREITERLQRVHIRETAGVNRVRWSEREKTIVLKIVIAGAFYPNYFLRNSFDHQSYERNTYQLLSGRNPCNTVYFTNFDSKYIGQLYTQCIKDMFKQCTTNTKNLLVNFEEGSQKIFVTFPNDSDFDHPDAYNLVQSVPGSVRPEVYKAVKMRQLRYNTSLKVMDPHEAVAYAERLNLGVMRDGKWMPRKKKLLNPELAVIPSVYTKIVRGYVTHVEHCGKFWFQPLSEEERLREIVEELNGQYSSIYKFRSPAEISKGMILAAPFFEKGGRSPYYRGRVVNLASRGSSDIFFRIFFIDYGNYNTIEFRKLRKFGNNADRLTEIPPRVFECNLAEVQPSSINCPRGRWIEEANDLMQNFVDNALCEIEVYSIVNGIVSVFLQRNDMRFNDILVNRGFAQYAEENYMSKADHDNRMRKQRSMKMYEEDDLVVNEDYLRKIQGDEDIYTDPPDPSKYRNKIELRGPHSALETGLYAATRIGGFKTVTIESQSVNSVLLDTDPHDYHERLVVAASVTETLQNNKITARATTLMPNIHGFAPLIAMIFCPSMEIKRDANKTRYVSILCGLGADRNNEAVFAEHDLVFSLDVEITPSDIELVNQIRYTMDTLLYTEVGAEFPTLPRNNKAELTAKIKNLIVKLLEKPRKSIEVHRDSRDYFWNQYSSEDLLETTSIYGHRSIFPFHSALRLYNESFEQIQTLRMKNEEIHRMAEVDAPVKDMRCPLCDQPLESIVQLRIHLLSQLHRDREYQIGYVASV</sequence>
<dbReference type="CDD" id="cd18791">
    <property type="entry name" value="SF2_C_RHA"/>
    <property type="match status" value="1"/>
</dbReference>
<dbReference type="OMA" id="QRSAYCS"/>
<dbReference type="SUPFAM" id="SSF52540">
    <property type="entry name" value="P-loop containing nucleoside triphosphate hydrolases"/>
    <property type="match status" value="1"/>
</dbReference>
<keyword evidence="6" id="KW-0963">Cytoplasm</keyword>
<dbReference type="InterPro" id="IPR011545">
    <property type="entry name" value="DEAD/DEAH_box_helicase_dom"/>
</dbReference>
<protein>
    <recommendedName>
        <fullName evidence="4">Probable ATP-dependent RNA helicase spindle-E</fullName>
        <ecNumber evidence="3">3.6.4.13</ecNumber>
    </recommendedName>
</protein>
<keyword evidence="10" id="KW-0347">Helicase</keyword>
<keyword evidence="13" id="KW-0896">Oogenesis</keyword>
<dbReference type="InterPro" id="IPR027417">
    <property type="entry name" value="P-loop_NTPase"/>
</dbReference>
<dbReference type="SUPFAM" id="SSF63748">
    <property type="entry name" value="Tudor/PWWP/MBT"/>
    <property type="match status" value="1"/>
</dbReference>
<evidence type="ECO:0000256" key="4">
    <source>
        <dbReference type="ARBA" id="ARBA00013352"/>
    </source>
</evidence>
<evidence type="ECO:0000256" key="2">
    <source>
        <dbReference type="ARBA" id="ARBA00008792"/>
    </source>
</evidence>
<dbReference type="EMBL" id="LR899014">
    <property type="protein sequence ID" value="CAD7093695.1"/>
    <property type="molecule type" value="Genomic_DNA"/>
</dbReference>
<keyword evidence="15" id="KW-0469">Meiosis</keyword>
<dbReference type="PROSITE" id="PS51192">
    <property type="entry name" value="HELICASE_ATP_BIND_1"/>
    <property type="match status" value="1"/>
</dbReference>
<evidence type="ECO:0000256" key="15">
    <source>
        <dbReference type="ARBA" id="ARBA00023254"/>
    </source>
</evidence>
<dbReference type="GO" id="GO:0031047">
    <property type="term" value="P:regulatory ncRNA-mediated gene silencing"/>
    <property type="evidence" value="ECO:0007669"/>
    <property type="project" value="UniProtKB-KW"/>
</dbReference>
<evidence type="ECO:0000259" key="18">
    <source>
        <dbReference type="PROSITE" id="PS51194"/>
    </source>
</evidence>
<dbReference type="Gene3D" id="3.40.50.300">
    <property type="entry name" value="P-loop containing nucleotide triphosphate hydrolases"/>
    <property type="match status" value="2"/>
</dbReference>
<comment type="subcellular location">
    <subcellularLocation>
        <location evidence="1">Cytoplasm</location>
    </subcellularLocation>
</comment>
<dbReference type="Proteomes" id="UP000594454">
    <property type="component" value="Chromosome 6"/>
</dbReference>
<dbReference type="Gene3D" id="2.40.50.90">
    <property type="match status" value="1"/>
</dbReference>
<comment type="similarity">
    <text evidence="2">Belongs to the DEAD box helicase family. DEAH subfamily.</text>
</comment>
<evidence type="ECO:0000256" key="10">
    <source>
        <dbReference type="ARBA" id="ARBA00022806"/>
    </source>
</evidence>
<dbReference type="GO" id="GO:0005524">
    <property type="term" value="F:ATP binding"/>
    <property type="evidence" value="ECO:0007669"/>
    <property type="project" value="UniProtKB-KW"/>
</dbReference>
<evidence type="ECO:0000256" key="14">
    <source>
        <dbReference type="ARBA" id="ARBA00023158"/>
    </source>
</evidence>
<evidence type="ECO:0000256" key="11">
    <source>
        <dbReference type="ARBA" id="ARBA00022840"/>
    </source>
</evidence>
<feature type="domain" description="Helicase C-terminal" evidence="18">
    <location>
        <begin position="340"/>
        <end position="519"/>
    </location>
</feature>
<evidence type="ECO:0000256" key="9">
    <source>
        <dbReference type="ARBA" id="ARBA00022801"/>
    </source>
</evidence>
<dbReference type="PANTHER" id="PTHR18934">
    <property type="entry name" value="ATP-DEPENDENT RNA HELICASE"/>
    <property type="match status" value="1"/>
</dbReference>
<keyword evidence="11" id="KW-0067">ATP-binding</keyword>
<keyword evidence="5" id="KW-0217">Developmental protein</keyword>
<dbReference type="InterPro" id="IPR014001">
    <property type="entry name" value="Helicase_ATP-bd"/>
</dbReference>
<dbReference type="InterPro" id="IPR002999">
    <property type="entry name" value="Tudor"/>
</dbReference>
<accession>A0A7R8V6A3</accession>
<keyword evidence="9" id="KW-0378">Hydrolase</keyword>
<dbReference type="Pfam" id="PF00567">
    <property type="entry name" value="TUDOR"/>
    <property type="match status" value="1"/>
</dbReference>
<dbReference type="GO" id="GO:0048477">
    <property type="term" value="P:oogenesis"/>
    <property type="evidence" value="ECO:0007669"/>
    <property type="project" value="UniProtKB-KW"/>
</dbReference>
<dbReference type="PROSITE" id="PS00028">
    <property type="entry name" value="ZINC_FINGER_C2H2_1"/>
    <property type="match status" value="1"/>
</dbReference>
<dbReference type="Pfam" id="PF00271">
    <property type="entry name" value="Helicase_C"/>
    <property type="match status" value="1"/>
</dbReference>